<evidence type="ECO:0000259" key="3">
    <source>
        <dbReference type="Pfam" id="PF16344"/>
    </source>
</evidence>
<keyword evidence="1" id="KW-0812">Transmembrane</keyword>
<dbReference type="Proteomes" id="UP000260862">
    <property type="component" value="Unassembled WGS sequence"/>
</dbReference>
<gene>
    <name evidence="5" type="ORF">DXC17_16910</name>
    <name evidence="4" type="ORF">DXD04_05545</name>
</gene>
<protein>
    <submittedName>
        <fullName evidence="4">FecR family protein</fullName>
    </submittedName>
</protein>
<evidence type="ECO:0000259" key="2">
    <source>
        <dbReference type="Pfam" id="PF04773"/>
    </source>
</evidence>
<accession>A0A3E4N3Z1</accession>
<keyword evidence="1" id="KW-1133">Transmembrane helix</keyword>
<evidence type="ECO:0000256" key="1">
    <source>
        <dbReference type="SAM" id="Phobius"/>
    </source>
</evidence>
<evidence type="ECO:0000313" key="7">
    <source>
        <dbReference type="Proteomes" id="UP000260862"/>
    </source>
</evidence>
<sequence length="333" mass="39053">MSYIKQILDYFFKHDIPENLKSRVYQRLSNPRDDSERDKALKQLWDEIDMDTSEDWEVSYNRIESVMHKKSNKNARLHSIQYWVRIAAVWLIPFIMMCTSGYFFISSINSDEVGEPEISYVQYYAELGRREQVTLPDGSKVWLNSGSTLIYPSTFTMAERGVYLNGEGFFEVTKDAEHPFVVNTRFLKMRVLGTTFNVSAYPDDKQVKTTLETGALKVSLLNDTTISYYLKPDDQLVYIPSTNKVECVKVKASDYSDWRMGGLFFNNTDFEYAMQIIERTYGVKVHIRTSVYNKQKIYVHYNKHESLEDVFHILKLMIPELDYRISGKEVYIE</sequence>
<feature type="transmembrane region" description="Helical" evidence="1">
    <location>
        <begin position="82"/>
        <end position="105"/>
    </location>
</feature>
<dbReference type="AlphaFoldDB" id="A0A3E4N3Z1"/>
<dbReference type="EMBL" id="QSQT01000008">
    <property type="protein sequence ID" value="RGK56792.1"/>
    <property type="molecule type" value="Genomic_DNA"/>
</dbReference>
<dbReference type="PANTHER" id="PTHR30273:SF2">
    <property type="entry name" value="PROTEIN FECR"/>
    <property type="match status" value="1"/>
</dbReference>
<dbReference type="InterPro" id="IPR012373">
    <property type="entry name" value="Ferrdict_sens_TM"/>
</dbReference>
<dbReference type="InterPro" id="IPR032508">
    <property type="entry name" value="FecR_C"/>
</dbReference>
<dbReference type="Gene3D" id="3.55.50.30">
    <property type="match status" value="1"/>
</dbReference>
<proteinExistence type="predicted"/>
<evidence type="ECO:0000313" key="4">
    <source>
        <dbReference type="EMBL" id="RGK56792.1"/>
    </source>
</evidence>
<dbReference type="EMBL" id="QSTF01000074">
    <property type="protein sequence ID" value="RGM34255.1"/>
    <property type="molecule type" value="Genomic_DNA"/>
</dbReference>
<dbReference type="PANTHER" id="PTHR30273">
    <property type="entry name" value="PERIPLASMIC SIGNAL SENSOR AND SIGMA FACTOR ACTIVATOR FECR-RELATED"/>
    <property type="match status" value="1"/>
</dbReference>
<dbReference type="FunFam" id="2.60.120.1440:FF:000001">
    <property type="entry name" value="Putative anti-sigma factor"/>
    <property type="match status" value="1"/>
</dbReference>
<name>A0A3E4N3Z1_9BACT</name>
<reference evidence="6 7" key="1">
    <citation type="submission" date="2018-08" db="EMBL/GenBank/DDBJ databases">
        <title>A genome reference for cultivated species of the human gut microbiota.</title>
        <authorList>
            <person name="Zou Y."/>
            <person name="Xue W."/>
            <person name="Luo G."/>
        </authorList>
    </citation>
    <scope>NUCLEOTIDE SEQUENCE [LARGE SCALE GENOMIC DNA]</scope>
    <source>
        <strain evidence="5 6">OM08-14</strain>
        <strain evidence="4 7">TF10-3AC</strain>
    </source>
</reference>
<feature type="domain" description="FecR protein" evidence="2">
    <location>
        <begin position="128"/>
        <end position="215"/>
    </location>
</feature>
<comment type="caution">
    <text evidence="4">The sequence shown here is derived from an EMBL/GenBank/DDBJ whole genome shotgun (WGS) entry which is preliminary data.</text>
</comment>
<evidence type="ECO:0000313" key="5">
    <source>
        <dbReference type="EMBL" id="RGM34255.1"/>
    </source>
</evidence>
<dbReference type="Pfam" id="PF16344">
    <property type="entry name" value="FecR_C"/>
    <property type="match status" value="1"/>
</dbReference>
<organism evidence="4 7">
    <name type="scientific">Phocaeicola plebeius</name>
    <dbReference type="NCBI Taxonomy" id="310297"/>
    <lineage>
        <taxon>Bacteria</taxon>
        <taxon>Pseudomonadati</taxon>
        <taxon>Bacteroidota</taxon>
        <taxon>Bacteroidia</taxon>
        <taxon>Bacteroidales</taxon>
        <taxon>Bacteroidaceae</taxon>
        <taxon>Phocaeicola</taxon>
    </lineage>
</organism>
<dbReference type="InterPro" id="IPR006860">
    <property type="entry name" value="FecR"/>
</dbReference>
<dbReference type="GO" id="GO:0016989">
    <property type="term" value="F:sigma factor antagonist activity"/>
    <property type="evidence" value="ECO:0007669"/>
    <property type="project" value="TreeGrafter"/>
</dbReference>
<dbReference type="RefSeq" id="WP_117671589.1">
    <property type="nucleotide sequence ID" value="NZ_CABOGR010000008.1"/>
</dbReference>
<dbReference type="Proteomes" id="UP000260780">
    <property type="component" value="Unassembled WGS sequence"/>
</dbReference>
<keyword evidence="1" id="KW-0472">Membrane</keyword>
<evidence type="ECO:0000313" key="6">
    <source>
        <dbReference type="Proteomes" id="UP000260780"/>
    </source>
</evidence>
<dbReference type="PIRSF" id="PIRSF018266">
    <property type="entry name" value="FecR"/>
    <property type="match status" value="1"/>
</dbReference>
<dbReference type="Gene3D" id="2.60.120.1440">
    <property type="match status" value="1"/>
</dbReference>
<feature type="domain" description="Protein FecR C-terminal" evidence="3">
    <location>
        <begin position="263"/>
        <end position="332"/>
    </location>
</feature>
<dbReference type="Pfam" id="PF04773">
    <property type="entry name" value="FecR"/>
    <property type="match status" value="1"/>
</dbReference>
<keyword evidence="7" id="KW-1185">Reference proteome</keyword>